<evidence type="ECO:0000313" key="2">
    <source>
        <dbReference type="EMBL" id="MDQ0301774.1"/>
    </source>
</evidence>
<keyword evidence="3" id="KW-1185">Reference proteome</keyword>
<dbReference type="EMBL" id="JAUSUI010000001">
    <property type="protein sequence ID" value="MDQ0301774.1"/>
    <property type="molecule type" value="Genomic_DNA"/>
</dbReference>
<reference evidence="2 3" key="1">
    <citation type="submission" date="2023-07" db="EMBL/GenBank/DDBJ databases">
        <title>Genomic Encyclopedia of Type Strains, Phase IV (KMG-IV): sequencing the most valuable type-strain genomes for metagenomic binning, comparative biology and taxonomic classification.</title>
        <authorList>
            <person name="Goeker M."/>
        </authorList>
    </citation>
    <scope>NUCLEOTIDE SEQUENCE [LARGE SCALE GENOMIC DNA]</scope>
    <source>
        <strain evidence="2 3">DSM 2457</strain>
    </source>
</reference>
<feature type="signal peptide" evidence="1">
    <location>
        <begin position="1"/>
        <end position="24"/>
    </location>
</feature>
<name>A0ABU0B867_9HYPH</name>
<dbReference type="GO" id="GO:0006508">
    <property type="term" value="P:proteolysis"/>
    <property type="evidence" value="ECO:0007669"/>
    <property type="project" value="UniProtKB-KW"/>
</dbReference>
<dbReference type="GO" id="GO:0008233">
    <property type="term" value="F:peptidase activity"/>
    <property type="evidence" value="ECO:0007669"/>
    <property type="project" value="UniProtKB-KW"/>
</dbReference>
<organism evidence="2 3">
    <name type="scientific">Ancylobacter polymorphus</name>
    <dbReference type="NCBI Taxonomy" id="223390"/>
    <lineage>
        <taxon>Bacteria</taxon>
        <taxon>Pseudomonadati</taxon>
        <taxon>Pseudomonadota</taxon>
        <taxon>Alphaproteobacteria</taxon>
        <taxon>Hyphomicrobiales</taxon>
        <taxon>Xanthobacteraceae</taxon>
        <taxon>Ancylobacter</taxon>
    </lineage>
</organism>
<comment type="caution">
    <text evidence="2">The sequence shown here is derived from an EMBL/GenBank/DDBJ whole genome shotgun (WGS) entry which is preliminary data.</text>
</comment>
<dbReference type="RefSeq" id="WP_307018351.1">
    <property type="nucleotide sequence ID" value="NZ_JAUSUI010000001.1"/>
</dbReference>
<dbReference type="InterPro" id="IPR000036">
    <property type="entry name" value="Peptidase_A26_omptin"/>
</dbReference>
<dbReference type="InterPro" id="IPR053724">
    <property type="entry name" value="OMP_A26_sf"/>
</dbReference>
<dbReference type="InterPro" id="IPR020080">
    <property type="entry name" value="OM_adhesin/peptidase_omptin"/>
</dbReference>
<protein>
    <submittedName>
        <fullName evidence="2">Outer membrane protease</fullName>
    </submittedName>
</protein>
<dbReference type="Proteomes" id="UP001224682">
    <property type="component" value="Unassembled WGS sequence"/>
</dbReference>
<keyword evidence="2" id="KW-0645">Protease</keyword>
<gene>
    <name evidence="2" type="ORF">J2S75_000785</name>
</gene>
<keyword evidence="1" id="KW-0732">Signal</keyword>
<dbReference type="PRINTS" id="PR00482">
    <property type="entry name" value="OMPTIN"/>
</dbReference>
<accession>A0ABU0B867</accession>
<proteinExistence type="predicted"/>
<sequence length="327" mass="36144">MVRRGLCLLAGAGLWLAGAWPAVAADLPVSGIPDQLLLATPGQEVTLRAGFGYSWITANEYVYEDGNRISRLIWESQAPVVTAALKVELWENVVFSANGKVGLSGSSHMRDFDWVGPYVRSYAAQDWTHYSTHPSTSLDHYVDIDAALGRRFTLGEGRHLTLQGGFRYTDIKWTAHDGPYLYSRNGFRDTAKLDYTSLPAIDYQQRYAGLFVGAETEFRHEAWTLTALVKGGVTFSANDTDHHYFRQLRFEDDIGSLPFLTIGARADYALSASAGFYLGVELDTYFRGTGDASMYDNVTGELLDVFKDGSGMDFQATTVSAGFRLAF</sequence>
<dbReference type="Pfam" id="PF01278">
    <property type="entry name" value="Omptin"/>
    <property type="match status" value="1"/>
</dbReference>
<feature type="chain" id="PRO_5047335791" evidence="1">
    <location>
        <begin position="25"/>
        <end position="327"/>
    </location>
</feature>
<keyword evidence="2" id="KW-0378">Hydrolase</keyword>
<evidence type="ECO:0000313" key="3">
    <source>
        <dbReference type="Proteomes" id="UP001224682"/>
    </source>
</evidence>
<evidence type="ECO:0000256" key="1">
    <source>
        <dbReference type="SAM" id="SignalP"/>
    </source>
</evidence>
<dbReference type="SUPFAM" id="SSF69917">
    <property type="entry name" value="OMPT-like"/>
    <property type="match status" value="1"/>
</dbReference>
<dbReference type="Gene3D" id="2.40.128.90">
    <property type="entry name" value="OMPT-like"/>
    <property type="match status" value="1"/>
</dbReference>